<keyword evidence="2" id="KW-1185">Reference proteome</keyword>
<protein>
    <submittedName>
        <fullName evidence="1">Uncharacterized protein</fullName>
    </submittedName>
</protein>
<dbReference type="EMBL" id="CM008963">
    <property type="protein sequence ID" value="PNW87425.1"/>
    <property type="molecule type" value="Genomic_DNA"/>
</dbReference>
<dbReference type="RefSeq" id="XP_001694887.1">
    <property type="nucleotide sequence ID" value="XM_001694835.2"/>
</dbReference>
<dbReference type="GeneID" id="5720514"/>
<dbReference type="InParanoid" id="A8J0X1"/>
<dbReference type="HOGENOM" id="CLU_1095621_0_0_1"/>
<sequence length="254" mass="26942">MNIKPVTGMWSTGFCDCCAEPGGCGTCFYTCCCPCCQYGQNVARMPADMVCCGGSCYGACCCYFMMHLIGCPCLLHMNTRSWVRVKYGIPGDCCQDCMATWCCALCAICQEHRELTCRLVQQGGAELKDNKVSPAPQQQQPQVVMMAAPPASYPAASPYPPPYGQQPPPGYGAPQPQYAPPPPQYAPPPAQAYPPPGYGAPPPAYAAPPPAYGAPAYGAPAYAAAPQPVQYVAVPAQGHHHRRRSGSSSSSDEE</sequence>
<dbReference type="OMA" id="CCQYGQN"/>
<dbReference type="InterPro" id="IPR006461">
    <property type="entry name" value="PLAC_motif_containing"/>
</dbReference>
<dbReference type="OrthoDB" id="1045822at2759"/>
<proteinExistence type="predicted"/>
<name>A8J0X1_CHLRE</name>
<dbReference type="eggNOG" id="ENOG502SDZ6">
    <property type="taxonomic scope" value="Eukaryota"/>
</dbReference>
<evidence type="ECO:0000313" key="2">
    <source>
        <dbReference type="Proteomes" id="UP000006906"/>
    </source>
</evidence>
<dbReference type="NCBIfam" id="TIGR01571">
    <property type="entry name" value="A_thal_Cys_rich"/>
    <property type="match status" value="1"/>
</dbReference>
<dbReference type="PANTHER" id="PTHR15907">
    <property type="entry name" value="DUF614 FAMILY PROTEIN-RELATED"/>
    <property type="match status" value="1"/>
</dbReference>
<dbReference type="Proteomes" id="UP000006906">
    <property type="component" value="Chromosome 2"/>
</dbReference>
<reference evidence="1 2" key="1">
    <citation type="journal article" date="2007" name="Science">
        <title>The Chlamydomonas genome reveals the evolution of key animal and plant functions.</title>
        <authorList>
            <person name="Merchant S.S."/>
            <person name="Prochnik S.E."/>
            <person name="Vallon O."/>
            <person name="Harris E.H."/>
            <person name="Karpowicz S.J."/>
            <person name="Witman G.B."/>
            <person name="Terry A."/>
            <person name="Salamov A."/>
            <person name="Fritz-Laylin L.K."/>
            <person name="Marechal-Drouard L."/>
            <person name="Marshall W.F."/>
            <person name="Qu L.H."/>
            <person name="Nelson D.R."/>
            <person name="Sanderfoot A.A."/>
            <person name="Spalding M.H."/>
            <person name="Kapitonov V.V."/>
            <person name="Ren Q."/>
            <person name="Ferris P."/>
            <person name="Lindquist E."/>
            <person name="Shapiro H."/>
            <person name="Lucas S.M."/>
            <person name="Grimwood J."/>
            <person name="Schmutz J."/>
            <person name="Cardol P."/>
            <person name="Cerutti H."/>
            <person name="Chanfreau G."/>
            <person name="Chen C.L."/>
            <person name="Cognat V."/>
            <person name="Croft M.T."/>
            <person name="Dent R."/>
            <person name="Dutcher S."/>
            <person name="Fernandez E."/>
            <person name="Fukuzawa H."/>
            <person name="Gonzalez-Ballester D."/>
            <person name="Gonzalez-Halphen D."/>
            <person name="Hallmann A."/>
            <person name="Hanikenne M."/>
            <person name="Hippler M."/>
            <person name="Inwood W."/>
            <person name="Jabbari K."/>
            <person name="Kalanon M."/>
            <person name="Kuras R."/>
            <person name="Lefebvre P.A."/>
            <person name="Lemaire S.D."/>
            <person name="Lobanov A.V."/>
            <person name="Lohr M."/>
            <person name="Manuell A."/>
            <person name="Meier I."/>
            <person name="Mets L."/>
            <person name="Mittag M."/>
            <person name="Mittelmeier T."/>
            <person name="Moroney J.V."/>
            <person name="Moseley J."/>
            <person name="Napoli C."/>
            <person name="Nedelcu A.M."/>
            <person name="Niyogi K."/>
            <person name="Novoselov S.V."/>
            <person name="Paulsen I.T."/>
            <person name="Pazour G."/>
            <person name="Purton S."/>
            <person name="Ral J.P."/>
            <person name="Riano-Pachon D.M."/>
            <person name="Riekhof W."/>
            <person name="Rymarquis L."/>
            <person name="Schroda M."/>
            <person name="Stern D."/>
            <person name="Umen J."/>
            <person name="Willows R."/>
            <person name="Wilson N."/>
            <person name="Zimmer S.L."/>
            <person name="Allmer J."/>
            <person name="Balk J."/>
            <person name="Bisova K."/>
            <person name="Chen C.J."/>
            <person name="Elias M."/>
            <person name="Gendler K."/>
            <person name="Hauser C."/>
            <person name="Lamb M.R."/>
            <person name="Ledford H."/>
            <person name="Long J.C."/>
            <person name="Minagawa J."/>
            <person name="Page M.D."/>
            <person name="Pan J."/>
            <person name="Pootakham W."/>
            <person name="Roje S."/>
            <person name="Rose A."/>
            <person name="Stahlberg E."/>
            <person name="Terauchi A.M."/>
            <person name="Yang P."/>
            <person name="Ball S."/>
            <person name="Bowler C."/>
            <person name="Dieckmann C.L."/>
            <person name="Gladyshev V.N."/>
            <person name="Green P."/>
            <person name="Jorgensen R."/>
            <person name="Mayfield S."/>
            <person name="Mueller-Roeber B."/>
            <person name="Rajamani S."/>
            <person name="Sayre R.T."/>
            <person name="Brokstein P."/>
            <person name="Dubchak I."/>
            <person name="Goodstein D."/>
            <person name="Hornick L."/>
            <person name="Huang Y.W."/>
            <person name="Jhaveri J."/>
            <person name="Luo Y."/>
            <person name="Martinez D."/>
            <person name="Ngau W.C."/>
            <person name="Otillar B."/>
            <person name="Poliakov A."/>
            <person name="Porter A."/>
            <person name="Szajkowski L."/>
            <person name="Werner G."/>
            <person name="Zhou K."/>
            <person name="Grigoriev I.V."/>
            <person name="Rokhsar D.S."/>
            <person name="Grossman A.R."/>
        </authorList>
    </citation>
    <scope>NUCLEOTIDE SEQUENCE [LARGE SCALE GENOMIC DNA]</scope>
    <source>
        <strain evidence="2">CC-503</strain>
    </source>
</reference>
<dbReference type="Pfam" id="PF04749">
    <property type="entry name" value="PLAC8"/>
    <property type="match status" value="1"/>
</dbReference>
<gene>
    <name evidence="1" type="ORF">CHLRE_02g145900v5</name>
</gene>
<dbReference type="KEGG" id="cre:CHLRE_02g145900v5"/>
<evidence type="ECO:0000313" key="1">
    <source>
        <dbReference type="EMBL" id="PNW87425.1"/>
    </source>
</evidence>
<dbReference type="PaxDb" id="3055-EDP02039"/>
<dbReference type="FunCoup" id="A8J0X1">
    <property type="interactions" value="99"/>
</dbReference>
<dbReference type="STRING" id="3055.A8J0X1"/>
<organism evidence="1 2">
    <name type="scientific">Chlamydomonas reinhardtii</name>
    <name type="common">Chlamydomonas smithii</name>
    <dbReference type="NCBI Taxonomy" id="3055"/>
    <lineage>
        <taxon>Eukaryota</taxon>
        <taxon>Viridiplantae</taxon>
        <taxon>Chlorophyta</taxon>
        <taxon>core chlorophytes</taxon>
        <taxon>Chlorophyceae</taxon>
        <taxon>CS clade</taxon>
        <taxon>Chlamydomonadales</taxon>
        <taxon>Chlamydomonadaceae</taxon>
        <taxon>Chlamydomonas</taxon>
    </lineage>
</organism>
<accession>A8J0X1</accession>
<dbReference type="Gramene" id="PNW87425">
    <property type="protein sequence ID" value="PNW87425"/>
    <property type="gene ID" value="CHLRE_02g145900v5"/>
</dbReference>
<dbReference type="AlphaFoldDB" id="A8J0X1"/>